<dbReference type="EMBL" id="MU003693">
    <property type="protein sequence ID" value="KAF2815795.1"/>
    <property type="molecule type" value="Genomic_DNA"/>
</dbReference>
<dbReference type="RefSeq" id="XP_033582759.1">
    <property type="nucleotide sequence ID" value="XM_033718757.1"/>
</dbReference>
<keyword evidence="3" id="KW-1185">Reference proteome</keyword>
<organism evidence="2">
    <name type="scientific">Mytilinidion resinicola</name>
    <dbReference type="NCBI Taxonomy" id="574789"/>
    <lineage>
        <taxon>Eukaryota</taxon>
        <taxon>Fungi</taxon>
        <taxon>Dikarya</taxon>
        <taxon>Ascomycota</taxon>
        <taxon>Pezizomycotina</taxon>
        <taxon>Dothideomycetes</taxon>
        <taxon>Pleosporomycetidae</taxon>
        <taxon>Mytilinidiales</taxon>
        <taxon>Mytilinidiaceae</taxon>
        <taxon>Mytilinidion</taxon>
    </lineage>
</organism>
<name>A0A6A6Z6D7_9PEZI</name>
<dbReference type="OrthoDB" id="3712212at2759"/>
<reference evidence="4" key="2">
    <citation type="submission" date="2020-04" db="EMBL/GenBank/DDBJ databases">
        <authorList>
            <consortium name="NCBI Genome Project"/>
        </authorList>
    </citation>
    <scope>NUCLEOTIDE SEQUENCE</scope>
    <source>
        <strain evidence="4">CBS 304.34</strain>
    </source>
</reference>
<feature type="region of interest" description="Disordered" evidence="1">
    <location>
        <begin position="29"/>
        <end position="48"/>
    </location>
</feature>
<sequence length="264" mass="29717">MSASAPFGAPRPSGECNQPEILAVRFSFGQRPDTPSNGVSPASWGNPDNEFPTYNARLNTTDLQRESFRQRRFKGCNLTLYHRLECGHRVRTNLVEDCKSNCLESVPGQPFYCQDCVNVQNDKVWKETQAQHDAAYPPISHMSIEQYNQWYDEDRQLRIVHSANLATYVTQLRAQCIETESCGGPDLTPEDLELAAGLDTLGLSAQSSHQELSNFSAQQQRNLPGDTAEQLHWAFGQLSCGQETSHPNQALKWVQTVREDDEEL</sequence>
<accession>A0A6A6Z6D7</accession>
<reference evidence="2 4" key="1">
    <citation type="journal article" date="2020" name="Stud. Mycol.">
        <title>101 Dothideomycetes genomes: a test case for predicting lifestyles and emergence of pathogens.</title>
        <authorList>
            <person name="Haridas S."/>
            <person name="Albert R."/>
            <person name="Binder M."/>
            <person name="Bloem J."/>
            <person name="Labutti K."/>
            <person name="Salamov A."/>
            <person name="Andreopoulos B."/>
            <person name="Baker S."/>
            <person name="Barry K."/>
            <person name="Bills G."/>
            <person name="Bluhm B."/>
            <person name="Cannon C."/>
            <person name="Castanera R."/>
            <person name="Culley D."/>
            <person name="Daum C."/>
            <person name="Ezra D."/>
            <person name="Gonzalez J."/>
            <person name="Henrissat B."/>
            <person name="Kuo A."/>
            <person name="Liang C."/>
            <person name="Lipzen A."/>
            <person name="Lutzoni F."/>
            <person name="Magnuson J."/>
            <person name="Mondo S."/>
            <person name="Nolan M."/>
            <person name="Ohm R."/>
            <person name="Pangilinan J."/>
            <person name="Park H.-J."/>
            <person name="Ramirez L."/>
            <person name="Alfaro M."/>
            <person name="Sun H."/>
            <person name="Tritt A."/>
            <person name="Yoshinaga Y."/>
            <person name="Zwiers L.-H."/>
            <person name="Turgeon B."/>
            <person name="Goodwin S."/>
            <person name="Spatafora J."/>
            <person name="Crous P."/>
            <person name="Grigoriev I."/>
        </authorList>
    </citation>
    <scope>NUCLEOTIDE SEQUENCE</scope>
    <source>
        <strain evidence="2 4">CBS 304.34</strain>
    </source>
</reference>
<gene>
    <name evidence="2 4" type="ORF">BDZ99DRAFT_457750</name>
</gene>
<dbReference type="Proteomes" id="UP000504636">
    <property type="component" value="Unplaced"/>
</dbReference>
<evidence type="ECO:0000313" key="2">
    <source>
        <dbReference type="EMBL" id="KAF2815795.1"/>
    </source>
</evidence>
<reference evidence="4" key="3">
    <citation type="submission" date="2025-04" db="UniProtKB">
        <authorList>
            <consortium name="RefSeq"/>
        </authorList>
    </citation>
    <scope>IDENTIFICATION</scope>
    <source>
        <strain evidence="4">CBS 304.34</strain>
    </source>
</reference>
<dbReference type="GeneID" id="54459650"/>
<evidence type="ECO:0000256" key="1">
    <source>
        <dbReference type="SAM" id="MobiDB-lite"/>
    </source>
</evidence>
<evidence type="ECO:0000313" key="4">
    <source>
        <dbReference type="RefSeq" id="XP_033582759.1"/>
    </source>
</evidence>
<protein>
    <submittedName>
        <fullName evidence="2 4">Uncharacterized protein</fullName>
    </submittedName>
</protein>
<proteinExistence type="predicted"/>
<dbReference type="AlphaFoldDB" id="A0A6A6Z6D7"/>
<evidence type="ECO:0000313" key="3">
    <source>
        <dbReference type="Proteomes" id="UP000504636"/>
    </source>
</evidence>